<evidence type="ECO:0000256" key="3">
    <source>
        <dbReference type="ARBA" id="ARBA00022723"/>
    </source>
</evidence>
<name>A0A2H3KG91_9CHLR</name>
<gene>
    <name evidence="7" type="ORF">A9Q02_05695</name>
</gene>
<dbReference type="InterPro" id="IPR020843">
    <property type="entry name" value="ER"/>
</dbReference>
<evidence type="ECO:0000256" key="4">
    <source>
        <dbReference type="ARBA" id="ARBA00022833"/>
    </source>
</evidence>
<organism evidence="7 8">
    <name type="scientific">Candidatus Chloroploca asiatica</name>
    <dbReference type="NCBI Taxonomy" id="1506545"/>
    <lineage>
        <taxon>Bacteria</taxon>
        <taxon>Bacillati</taxon>
        <taxon>Chloroflexota</taxon>
        <taxon>Chloroflexia</taxon>
        <taxon>Chloroflexales</taxon>
        <taxon>Chloroflexineae</taxon>
        <taxon>Oscillochloridaceae</taxon>
        <taxon>Candidatus Chloroploca</taxon>
    </lineage>
</organism>
<dbReference type="GO" id="GO:0016491">
    <property type="term" value="F:oxidoreductase activity"/>
    <property type="evidence" value="ECO:0007669"/>
    <property type="project" value="UniProtKB-KW"/>
</dbReference>
<evidence type="ECO:0000259" key="6">
    <source>
        <dbReference type="SMART" id="SM00829"/>
    </source>
</evidence>
<dbReference type="PANTHER" id="PTHR43350">
    <property type="entry name" value="NAD-DEPENDENT ALCOHOL DEHYDROGENASE"/>
    <property type="match status" value="1"/>
</dbReference>
<dbReference type="CDD" id="cd08255">
    <property type="entry name" value="2-desacetyl-2-hydroxyethyl_bacteriochlorophyllide_like"/>
    <property type="match status" value="1"/>
</dbReference>
<dbReference type="Gene3D" id="3.40.50.720">
    <property type="entry name" value="NAD(P)-binding Rossmann-like Domain"/>
    <property type="match status" value="1"/>
</dbReference>
<evidence type="ECO:0000256" key="5">
    <source>
        <dbReference type="ARBA" id="ARBA00023002"/>
    </source>
</evidence>
<keyword evidence="3" id="KW-0479">Metal-binding</keyword>
<protein>
    <submittedName>
        <fullName evidence="7">Zinc-binding alcohol dehydrogenase</fullName>
    </submittedName>
</protein>
<feature type="domain" description="Enoyl reductase (ER)" evidence="6">
    <location>
        <begin position="13"/>
        <end position="336"/>
    </location>
</feature>
<proteinExistence type="inferred from homology"/>
<evidence type="ECO:0000256" key="2">
    <source>
        <dbReference type="ARBA" id="ARBA00008072"/>
    </source>
</evidence>
<dbReference type="GO" id="GO:0046872">
    <property type="term" value="F:metal ion binding"/>
    <property type="evidence" value="ECO:0007669"/>
    <property type="project" value="UniProtKB-KW"/>
</dbReference>
<dbReference type="Pfam" id="PF08240">
    <property type="entry name" value="ADH_N"/>
    <property type="match status" value="1"/>
</dbReference>
<dbReference type="Gene3D" id="3.90.180.10">
    <property type="entry name" value="Medium-chain alcohol dehydrogenases, catalytic domain"/>
    <property type="match status" value="2"/>
</dbReference>
<dbReference type="Proteomes" id="UP000220922">
    <property type="component" value="Unassembled WGS sequence"/>
</dbReference>
<dbReference type="SUPFAM" id="SSF50129">
    <property type="entry name" value="GroES-like"/>
    <property type="match status" value="1"/>
</dbReference>
<evidence type="ECO:0000313" key="7">
    <source>
        <dbReference type="EMBL" id="PDV96719.1"/>
    </source>
</evidence>
<dbReference type="AlphaFoldDB" id="A0A2H3KG91"/>
<keyword evidence="5" id="KW-0560">Oxidoreductase</keyword>
<dbReference type="RefSeq" id="WP_097655105.1">
    <property type="nucleotide sequence ID" value="NZ_LYXE01000182.1"/>
</dbReference>
<keyword evidence="8" id="KW-1185">Reference proteome</keyword>
<dbReference type="SMART" id="SM00829">
    <property type="entry name" value="PKS_ER"/>
    <property type="match status" value="1"/>
</dbReference>
<reference evidence="7 8" key="1">
    <citation type="submission" date="2016-05" db="EMBL/GenBank/DDBJ databases">
        <authorList>
            <person name="Lavstsen T."/>
            <person name="Jespersen J.S."/>
        </authorList>
    </citation>
    <scope>NUCLEOTIDE SEQUENCE [LARGE SCALE GENOMIC DNA]</scope>
    <source>
        <strain evidence="7 8">B7-9</strain>
    </source>
</reference>
<comment type="similarity">
    <text evidence="2">Belongs to the zinc-containing alcohol dehydrogenase family.</text>
</comment>
<accession>A0A2H3KG91</accession>
<comment type="cofactor">
    <cofactor evidence="1">
        <name>Zn(2+)</name>
        <dbReference type="ChEBI" id="CHEBI:29105"/>
    </cofactor>
</comment>
<dbReference type="PANTHER" id="PTHR43350:SF19">
    <property type="entry name" value="D-GULOSIDE 3-DEHYDROGENASE"/>
    <property type="match status" value="1"/>
</dbReference>
<dbReference type="Pfam" id="PF00107">
    <property type="entry name" value="ADH_zinc_N"/>
    <property type="match status" value="1"/>
</dbReference>
<dbReference type="InterPro" id="IPR036291">
    <property type="entry name" value="NAD(P)-bd_dom_sf"/>
</dbReference>
<dbReference type="InterPro" id="IPR011032">
    <property type="entry name" value="GroES-like_sf"/>
</dbReference>
<comment type="caution">
    <text evidence="7">The sequence shown here is derived from an EMBL/GenBank/DDBJ whole genome shotgun (WGS) entry which is preliminary data.</text>
</comment>
<sequence>MTPPTTARAAWFSAPRQVEFRDEALVLPGPGQVQAVVRASAISHGTEMLVYRGEVDPQLPLDLPTLAGGFGFPIKFGYACVAEITAVGSAVTSLATGDRVFALHPHQSHFCIGADLCRRLPAQLTPELGVFAANTETAINLVHDARINLGETAIVFGQGVVGLLVVQLLKRAGAAQIIVVEPVPARRTLALQVGADVALAPAPTLPEQIRELNGGRGADLAVEVSGSPAALQTAIACVMPEGSVVVGSWYGHKPVQLDLGGHFHRGRITLRSSQVGQLSPEVTARWDHSRRWETVLAWLPQLQLAPLISHHIPFARIADAYRLIDAQPEQVVQVVIRYN</sequence>
<dbReference type="SUPFAM" id="SSF51735">
    <property type="entry name" value="NAD(P)-binding Rossmann-fold domains"/>
    <property type="match status" value="1"/>
</dbReference>
<dbReference type="InterPro" id="IPR013149">
    <property type="entry name" value="ADH-like_C"/>
</dbReference>
<dbReference type="InterPro" id="IPR013154">
    <property type="entry name" value="ADH-like_N"/>
</dbReference>
<evidence type="ECO:0000313" key="8">
    <source>
        <dbReference type="Proteomes" id="UP000220922"/>
    </source>
</evidence>
<dbReference type="OrthoDB" id="9769198at2"/>
<dbReference type="EMBL" id="LYXE01000182">
    <property type="protein sequence ID" value="PDV96719.1"/>
    <property type="molecule type" value="Genomic_DNA"/>
</dbReference>
<keyword evidence="4" id="KW-0862">Zinc</keyword>
<evidence type="ECO:0000256" key="1">
    <source>
        <dbReference type="ARBA" id="ARBA00001947"/>
    </source>
</evidence>